<feature type="domain" description="Cation/H+ exchanger transmembrane" evidence="11">
    <location>
        <begin position="21"/>
        <end position="413"/>
    </location>
</feature>
<feature type="transmembrane region" description="Helical" evidence="10">
    <location>
        <begin position="320"/>
        <end position="341"/>
    </location>
</feature>
<dbReference type="InterPro" id="IPR018422">
    <property type="entry name" value="Cation/H_exchanger_CPA1"/>
</dbReference>
<comment type="similarity">
    <text evidence="9">Belongs to the monovalent cation:proton antiporter 1 (CPA1) transporter (TC 2.A.36) family.</text>
</comment>
<feature type="transmembrane region" description="Helical" evidence="10">
    <location>
        <begin position="353"/>
        <end position="376"/>
    </location>
</feature>
<dbReference type="Gene3D" id="6.10.140.1330">
    <property type="match status" value="1"/>
</dbReference>
<dbReference type="InterPro" id="IPR006153">
    <property type="entry name" value="Cation/H_exchanger_TM"/>
</dbReference>
<dbReference type="GO" id="GO:0015385">
    <property type="term" value="F:sodium:proton antiporter activity"/>
    <property type="evidence" value="ECO:0007669"/>
    <property type="project" value="InterPro"/>
</dbReference>
<dbReference type="Proteomes" id="UP000614601">
    <property type="component" value="Unassembled WGS sequence"/>
</dbReference>
<dbReference type="PANTHER" id="PTHR10110:SF125">
    <property type="entry name" value="SODIUM_HYDROGEN EXCHANGER"/>
    <property type="match status" value="1"/>
</dbReference>
<keyword evidence="13" id="KW-1185">Reference proteome</keyword>
<dbReference type="AlphaFoldDB" id="A0A811K4P8"/>
<evidence type="ECO:0000259" key="11">
    <source>
        <dbReference type="Pfam" id="PF00999"/>
    </source>
</evidence>
<dbReference type="Pfam" id="PF00999">
    <property type="entry name" value="Na_H_Exchanger"/>
    <property type="match status" value="1"/>
</dbReference>
<dbReference type="GO" id="GO:0015386">
    <property type="term" value="F:potassium:proton antiporter activity"/>
    <property type="evidence" value="ECO:0007669"/>
    <property type="project" value="TreeGrafter"/>
</dbReference>
<dbReference type="EMBL" id="CAJFCW020000002">
    <property type="protein sequence ID" value="CAG9090647.1"/>
    <property type="molecule type" value="Genomic_DNA"/>
</dbReference>
<feature type="transmembrane region" description="Helical" evidence="10">
    <location>
        <begin position="12"/>
        <end position="29"/>
    </location>
</feature>
<protein>
    <recommendedName>
        <fullName evidence="9">Sodium/hydrogen exchanger</fullName>
    </recommendedName>
</protein>
<keyword evidence="7 10" id="KW-0472">Membrane</keyword>
<feature type="transmembrane region" description="Helical" evidence="10">
    <location>
        <begin position="134"/>
        <end position="154"/>
    </location>
</feature>
<reference evidence="12" key="1">
    <citation type="submission" date="2020-09" db="EMBL/GenBank/DDBJ databases">
        <authorList>
            <person name="Kikuchi T."/>
        </authorList>
    </citation>
    <scope>NUCLEOTIDE SEQUENCE</scope>
    <source>
        <strain evidence="12">SH1</strain>
    </source>
</reference>
<dbReference type="GO" id="GO:0005886">
    <property type="term" value="C:plasma membrane"/>
    <property type="evidence" value="ECO:0007669"/>
    <property type="project" value="TreeGrafter"/>
</dbReference>
<evidence type="ECO:0000256" key="9">
    <source>
        <dbReference type="RuleBase" id="RU003722"/>
    </source>
</evidence>
<keyword evidence="2 9" id="KW-0813">Transport</keyword>
<evidence type="ECO:0000256" key="6">
    <source>
        <dbReference type="ARBA" id="ARBA00023065"/>
    </source>
</evidence>
<evidence type="ECO:0000313" key="12">
    <source>
        <dbReference type="EMBL" id="CAD5210079.1"/>
    </source>
</evidence>
<dbReference type="GO" id="GO:0051453">
    <property type="term" value="P:regulation of intracellular pH"/>
    <property type="evidence" value="ECO:0007669"/>
    <property type="project" value="TreeGrafter"/>
</dbReference>
<keyword evidence="3 9" id="KW-0812">Transmembrane</keyword>
<evidence type="ECO:0000256" key="1">
    <source>
        <dbReference type="ARBA" id="ARBA00004141"/>
    </source>
</evidence>
<evidence type="ECO:0000256" key="3">
    <source>
        <dbReference type="ARBA" id="ARBA00022692"/>
    </source>
</evidence>
<dbReference type="EMBL" id="CAJFDH010000002">
    <property type="protein sequence ID" value="CAD5210079.1"/>
    <property type="molecule type" value="Genomic_DNA"/>
</dbReference>
<feature type="transmembrane region" description="Helical" evidence="10">
    <location>
        <begin position="99"/>
        <end position="122"/>
    </location>
</feature>
<evidence type="ECO:0000256" key="5">
    <source>
        <dbReference type="ARBA" id="ARBA00023053"/>
    </source>
</evidence>
<keyword evidence="9" id="KW-0050">Antiport</keyword>
<organism evidence="12 13">
    <name type="scientific">Bursaphelenchus okinawaensis</name>
    <dbReference type="NCBI Taxonomy" id="465554"/>
    <lineage>
        <taxon>Eukaryota</taxon>
        <taxon>Metazoa</taxon>
        <taxon>Ecdysozoa</taxon>
        <taxon>Nematoda</taxon>
        <taxon>Chromadorea</taxon>
        <taxon>Rhabditida</taxon>
        <taxon>Tylenchina</taxon>
        <taxon>Tylenchomorpha</taxon>
        <taxon>Aphelenchoidea</taxon>
        <taxon>Aphelenchoididae</taxon>
        <taxon>Bursaphelenchus</taxon>
    </lineage>
</organism>
<feature type="transmembrane region" description="Helical" evidence="10">
    <location>
        <begin position="161"/>
        <end position="184"/>
    </location>
</feature>
<dbReference type="NCBIfam" id="TIGR00840">
    <property type="entry name" value="b_cpa1"/>
    <property type="match status" value="1"/>
</dbReference>
<dbReference type="PANTHER" id="PTHR10110">
    <property type="entry name" value="SODIUM/HYDROGEN EXCHANGER"/>
    <property type="match status" value="1"/>
</dbReference>
<feature type="transmembrane region" description="Helical" evidence="10">
    <location>
        <begin position="204"/>
        <end position="224"/>
    </location>
</feature>
<feature type="transmembrane region" description="Helical" evidence="10">
    <location>
        <begin position="256"/>
        <end position="276"/>
    </location>
</feature>
<accession>A0A811K4P8</accession>
<feature type="transmembrane region" description="Helical" evidence="10">
    <location>
        <begin position="36"/>
        <end position="59"/>
    </location>
</feature>
<evidence type="ECO:0000256" key="4">
    <source>
        <dbReference type="ARBA" id="ARBA00022989"/>
    </source>
</evidence>
<dbReference type="Proteomes" id="UP000783686">
    <property type="component" value="Unassembled WGS sequence"/>
</dbReference>
<evidence type="ECO:0000256" key="7">
    <source>
        <dbReference type="ARBA" id="ARBA00023136"/>
    </source>
</evidence>
<feature type="transmembrane region" description="Helical" evidence="10">
    <location>
        <begin position="288"/>
        <end position="308"/>
    </location>
</feature>
<keyword evidence="4 10" id="KW-1133">Transmembrane helix</keyword>
<proteinExistence type="inferred from homology"/>
<dbReference type="InterPro" id="IPR004709">
    <property type="entry name" value="NaH_exchanger"/>
</dbReference>
<keyword evidence="6 9" id="KW-0406">Ion transport</keyword>
<evidence type="ECO:0000313" key="13">
    <source>
        <dbReference type="Proteomes" id="UP000614601"/>
    </source>
</evidence>
<dbReference type="PRINTS" id="PR01084">
    <property type="entry name" value="NAHEXCHNGR"/>
</dbReference>
<feature type="transmembrane region" description="Helical" evidence="10">
    <location>
        <begin position="388"/>
        <end position="408"/>
    </location>
</feature>
<keyword evidence="5" id="KW-0915">Sodium</keyword>
<keyword evidence="8 9" id="KW-0739">Sodium transport</keyword>
<evidence type="ECO:0000256" key="2">
    <source>
        <dbReference type="ARBA" id="ARBA00022448"/>
    </source>
</evidence>
<feature type="transmembrane region" description="Helical" evidence="10">
    <location>
        <begin position="231"/>
        <end position="250"/>
    </location>
</feature>
<comment type="caution">
    <text evidence="12">The sequence shown here is derived from an EMBL/GenBank/DDBJ whole genome shotgun (WGS) entry which is preliminary data.</text>
</comment>
<dbReference type="OrthoDB" id="196264at2759"/>
<sequence length="511" mass="57068">MITLEWHDVRTPLLVSFWVVFIVVVKIVFHASEKLAIVFPDSALLIVCGFSVGTILDWFLPHDIYLDPDLFFLYLLPPIALEAGYFMPNEAFVRNIFTILTYAVIGTLWNITSIGCILYVFSSFYTVNISFLDLMIFSTLISAVDPVAVLSVFTEVKVNELLYICVFGESILNDAVTIVLYHALSDMAVIGAESLVASDVIRVIASFILVALGGVLFGTLTAIVTGLTTKLAGTLSVVQPLICLLFPYLAYLLAEMFHYSGILAIVFCGLLMKPYVETNMSDESRITVKYFLKTIASHSEAMIFIFLGLSSFSRNHSWDIVFALVTVVSCLVCRFIGVYILSYICNKQRMEKIGFLDQFIISYGGLRGAIAYGLAMTLDKDAVPAKDMLVSTTVVVICFTVFIQGTTIKPLVKFLRVKTLESSQSTITSFIFTNAQDDLLAGIEAIAGIKGKHYWRRRVSEVDRDYVQPFLTVKSHSRGEQLVERYDELSALVDKERQQQQNRRTQGATHL</sequence>
<evidence type="ECO:0000256" key="8">
    <source>
        <dbReference type="ARBA" id="ARBA00023201"/>
    </source>
</evidence>
<feature type="transmembrane region" description="Helical" evidence="10">
    <location>
        <begin position="71"/>
        <end position="87"/>
    </location>
</feature>
<evidence type="ECO:0000256" key="10">
    <source>
        <dbReference type="SAM" id="Phobius"/>
    </source>
</evidence>
<name>A0A811K4P8_9BILA</name>
<dbReference type="GO" id="GO:0098719">
    <property type="term" value="P:sodium ion import across plasma membrane"/>
    <property type="evidence" value="ECO:0007669"/>
    <property type="project" value="TreeGrafter"/>
</dbReference>
<comment type="subcellular location">
    <subcellularLocation>
        <location evidence="1">Membrane</location>
        <topology evidence="1">Multi-pass membrane protein</topology>
    </subcellularLocation>
</comment>
<gene>
    <name evidence="12" type="ORF">BOKJ2_LOCUS3008</name>
</gene>